<dbReference type="OrthoDB" id="9815825at2"/>
<dbReference type="HOGENOM" id="CLU_023194_1_3_12"/>
<gene>
    <name evidence="3" type="ordered locus">TREAZ_2536</name>
</gene>
<dbReference type="RefSeq" id="WP_015712991.1">
    <property type="nucleotide sequence ID" value="NC_015577.1"/>
</dbReference>
<feature type="domain" description="Gfo/Idh/MocA-like oxidoreductase N-terminal" evidence="1">
    <location>
        <begin position="3"/>
        <end position="121"/>
    </location>
</feature>
<name>F5YF32_LEAAZ</name>
<dbReference type="AlphaFoldDB" id="F5YF32"/>
<evidence type="ECO:0000313" key="3">
    <source>
        <dbReference type="EMBL" id="AEF81134.1"/>
    </source>
</evidence>
<accession>F5YF32</accession>
<protein>
    <submittedName>
        <fullName evidence="3">Oxidoreductase domain protein</fullName>
    </submittedName>
</protein>
<dbReference type="InParanoid" id="F5YF32"/>
<evidence type="ECO:0000259" key="2">
    <source>
        <dbReference type="Pfam" id="PF22725"/>
    </source>
</evidence>
<evidence type="ECO:0000259" key="1">
    <source>
        <dbReference type="Pfam" id="PF01408"/>
    </source>
</evidence>
<sequence>MVGIGIIGCGSITKWRHAPEYDGNKNAKIQGFYDPISDRAREMTSRYGGKIYNTVEEMLADPIIEAVSVCTANSYHAPLSIQALKAGKHVLCEKPMATSVEDAEAMIAAAKEAGKYLMIGHNQRLVEAHKKAKKILASGELGKVITFSTNFSHAGPELWSADKSAKTWFFNKKDAFMGAMGDLGIHKADLIRWLIGDEIKEVKAYVTTLDKKGPDGKLIEIDDNAICLLQSRTGIIGTLTSSWTNYGNENNSTVLYCTEGTMKIYDNPDFPLEIVKKDGEKIYYKIGGIQTNASQTKSGIIDQFVASIEAGTSPEISGEEGLAALRIIFACFESSAKGDKVVLE</sequence>
<dbReference type="EMBL" id="CP001841">
    <property type="protein sequence ID" value="AEF81134.1"/>
    <property type="molecule type" value="Genomic_DNA"/>
</dbReference>
<keyword evidence="4" id="KW-1185">Reference proteome</keyword>
<dbReference type="Pfam" id="PF01408">
    <property type="entry name" value="GFO_IDH_MocA"/>
    <property type="match status" value="1"/>
</dbReference>
<dbReference type="Gene3D" id="3.30.360.10">
    <property type="entry name" value="Dihydrodipicolinate Reductase, domain 2"/>
    <property type="match status" value="1"/>
</dbReference>
<dbReference type="GO" id="GO:0000166">
    <property type="term" value="F:nucleotide binding"/>
    <property type="evidence" value="ECO:0007669"/>
    <property type="project" value="InterPro"/>
</dbReference>
<reference evidence="4" key="1">
    <citation type="submission" date="2009-12" db="EMBL/GenBank/DDBJ databases">
        <title>Complete sequence of Treponema azotonutricium strain ZAS-9.</title>
        <authorList>
            <person name="Tetu S.G."/>
            <person name="Matson E."/>
            <person name="Ren Q."/>
            <person name="Seshadri R."/>
            <person name="Elbourne L."/>
            <person name="Hassan K.A."/>
            <person name="Durkin A."/>
            <person name="Radune D."/>
            <person name="Mohamoud Y."/>
            <person name="Shay R."/>
            <person name="Jin S."/>
            <person name="Zhang X."/>
            <person name="Lucey K."/>
            <person name="Ballor N.R."/>
            <person name="Ottesen E."/>
            <person name="Rosenthal R."/>
            <person name="Allen A."/>
            <person name="Leadbetter J.R."/>
            <person name="Paulsen I.T."/>
        </authorList>
    </citation>
    <scope>NUCLEOTIDE SEQUENCE [LARGE SCALE GENOMIC DNA]</scope>
    <source>
        <strain evidence="4">ATCC BAA-888 / DSM 13862 / ZAS-9</strain>
    </source>
</reference>
<dbReference type="eggNOG" id="COG0673">
    <property type="taxonomic scope" value="Bacteria"/>
</dbReference>
<feature type="domain" description="GFO/IDH/MocA-like oxidoreductase" evidence="2">
    <location>
        <begin position="130"/>
        <end position="262"/>
    </location>
</feature>
<dbReference type="Gene3D" id="3.40.50.720">
    <property type="entry name" value="NAD(P)-binding Rossmann-like Domain"/>
    <property type="match status" value="1"/>
</dbReference>
<dbReference type="InterPro" id="IPR000683">
    <property type="entry name" value="Gfo/Idh/MocA-like_OxRdtase_N"/>
</dbReference>
<dbReference type="SUPFAM" id="SSF51735">
    <property type="entry name" value="NAD(P)-binding Rossmann-fold domains"/>
    <property type="match status" value="1"/>
</dbReference>
<dbReference type="InterPro" id="IPR036291">
    <property type="entry name" value="NAD(P)-bd_dom_sf"/>
</dbReference>
<dbReference type="Pfam" id="PF22725">
    <property type="entry name" value="GFO_IDH_MocA_C3"/>
    <property type="match status" value="1"/>
</dbReference>
<dbReference type="PANTHER" id="PTHR43377">
    <property type="entry name" value="BILIVERDIN REDUCTASE A"/>
    <property type="match status" value="1"/>
</dbReference>
<reference evidence="3 4" key="2">
    <citation type="journal article" date="2011" name="ISME J.">
        <title>RNA-seq reveals cooperative metabolic interactions between two termite-gut spirochete species in co-culture.</title>
        <authorList>
            <person name="Rosenthal A.Z."/>
            <person name="Matson E.G."/>
            <person name="Eldar A."/>
            <person name="Leadbetter J.R."/>
        </authorList>
    </citation>
    <scope>NUCLEOTIDE SEQUENCE [LARGE SCALE GENOMIC DNA]</scope>
    <source>
        <strain evidence="4">ATCC BAA-888 / DSM 13862 / ZAS-9</strain>
    </source>
</reference>
<dbReference type="InterPro" id="IPR055170">
    <property type="entry name" value="GFO_IDH_MocA-like_dom"/>
</dbReference>
<dbReference type="InterPro" id="IPR051450">
    <property type="entry name" value="Gfo/Idh/MocA_Oxidoreductases"/>
</dbReference>
<dbReference type="FunCoup" id="F5YF32">
    <property type="interactions" value="6"/>
</dbReference>
<dbReference type="PANTHER" id="PTHR43377:SF1">
    <property type="entry name" value="BILIVERDIN REDUCTASE A"/>
    <property type="match status" value="1"/>
</dbReference>
<dbReference type="KEGG" id="taz:TREAZ_2536"/>
<dbReference type="Proteomes" id="UP000009222">
    <property type="component" value="Chromosome"/>
</dbReference>
<organism evidence="3 4">
    <name type="scientific">Leadbettera azotonutricia (strain ATCC BAA-888 / DSM 13862 / ZAS-9)</name>
    <name type="common">Treponema azotonutricium</name>
    <dbReference type="NCBI Taxonomy" id="545695"/>
    <lineage>
        <taxon>Bacteria</taxon>
        <taxon>Pseudomonadati</taxon>
        <taxon>Spirochaetota</taxon>
        <taxon>Spirochaetia</taxon>
        <taxon>Spirochaetales</taxon>
        <taxon>Breznakiellaceae</taxon>
        <taxon>Leadbettera</taxon>
    </lineage>
</organism>
<dbReference type="SUPFAM" id="SSF55347">
    <property type="entry name" value="Glyceraldehyde-3-phosphate dehydrogenase-like, C-terminal domain"/>
    <property type="match status" value="1"/>
</dbReference>
<evidence type="ECO:0000313" key="4">
    <source>
        <dbReference type="Proteomes" id="UP000009222"/>
    </source>
</evidence>
<proteinExistence type="predicted"/>
<dbReference type="STRING" id="545695.TREAZ_2536"/>